<proteinExistence type="predicted"/>
<reference evidence="1" key="1">
    <citation type="journal article" date="2014" name="Front. Microbiol.">
        <title>High frequency of phylogenetically diverse reductive dehalogenase-homologous genes in deep subseafloor sedimentary metagenomes.</title>
        <authorList>
            <person name="Kawai M."/>
            <person name="Futagami T."/>
            <person name="Toyoda A."/>
            <person name="Takaki Y."/>
            <person name="Nishi S."/>
            <person name="Hori S."/>
            <person name="Arai W."/>
            <person name="Tsubouchi T."/>
            <person name="Morono Y."/>
            <person name="Uchiyama I."/>
            <person name="Ito T."/>
            <person name="Fujiyama A."/>
            <person name="Inagaki F."/>
            <person name="Takami H."/>
        </authorList>
    </citation>
    <scope>NUCLEOTIDE SEQUENCE</scope>
    <source>
        <strain evidence="1">Expedition CK06-06</strain>
    </source>
</reference>
<comment type="caution">
    <text evidence="1">The sequence shown here is derived from an EMBL/GenBank/DDBJ whole genome shotgun (WGS) entry which is preliminary data.</text>
</comment>
<accession>X0TMY7</accession>
<feature type="non-terminal residue" evidence="1">
    <location>
        <position position="194"/>
    </location>
</feature>
<name>X0TMY7_9ZZZZ</name>
<sequence>MALIAGTALTLIGARPASAEPVINGLFDQNEGYTTGWFVDLNVEGKGKHGSATLVPGGELWIHEDSSTGNVSVLLSQPVTLIDNSYGANSIGWGKGIAPSGKNHKFKDLKGSDKAQFRFTDGLGNVALEVVLDYITETSKNSGVYASLGVTGGDGKVLTGLGANVLEWGTSMAHNMGTFSSTPSLDLTVDSPPA</sequence>
<dbReference type="EMBL" id="BARS01017165">
    <property type="protein sequence ID" value="GAF94933.1"/>
    <property type="molecule type" value="Genomic_DNA"/>
</dbReference>
<dbReference type="AlphaFoldDB" id="X0TMY7"/>
<gene>
    <name evidence="1" type="ORF">S01H1_28115</name>
</gene>
<evidence type="ECO:0000313" key="1">
    <source>
        <dbReference type="EMBL" id="GAF94933.1"/>
    </source>
</evidence>
<organism evidence="1">
    <name type="scientific">marine sediment metagenome</name>
    <dbReference type="NCBI Taxonomy" id="412755"/>
    <lineage>
        <taxon>unclassified sequences</taxon>
        <taxon>metagenomes</taxon>
        <taxon>ecological metagenomes</taxon>
    </lineage>
</organism>
<protein>
    <submittedName>
        <fullName evidence="1">Uncharacterized protein</fullName>
    </submittedName>
</protein>